<reference evidence="1 2" key="1">
    <citation type="submission" date="2012-11" db="EMBL/GenBank/DDBJ databases">
        <title>Whole genome sequence of Gluconacetobacter xylinus NBRC 13693.</title>
        <authorList>
            <person name="Azuma Y."/>
            <person name="Higashiura N."/>
            <person name="Hirakawa H."/>
            <person name="Matsushita K."/>
        </authorList>
    </citation>
    <scope>NUCLEOTIDE SEQUENCE [LARGE SCALE GENOMIC DNA]</scope>
    <source>
        <strain evidence="1 2">NBRC 13693</strain>
    </source>
</reference>
<protein>
    <submittedName>
        <fullName evidence="1">Uncharacterized protein</fullName>
    </submittedName>
</protein>
<evidence type="ECO:0000313" key="1">
    <source>
        <dbReference type="EMBL" id="GAN98644.1"/>
    </source>
</evidence>
<organism evidence="1 2">
    <name type="scientific">Komagataeibacter xylinus NBRC 13693</name>
    <dbReference type="NCBI Taxonomy" id="1234668"/>
    <lineage>
        <taxon>Bacteria</taxon>
        <taxon>Pseudomonadati</taxon>
        <taxon>Pseudomonadota</taxon>
        <taxon>Alphaproteobacteria</taxon>
        <taxon>Acetobacterales</taxon>
        <taxon>Acetobacteraceae</taxon>
        <taxon>Komagataeibacter</taxon>
    </lineage>
</organism>
<evidence type="ECO:0000313" key="2">
    <source>
        <dbReference type="Proteomes" id="UP000032683"/>
    </source>
</evidence>
<gene>
    <name evidence="1" type="ORF">Gxy13693_008_018</name>
</gene>
<sequence length="115" mass="12679">MNLIPHWMRRRGVPAPASTVPPLQIRDGMGIIMIDGRLCLFDANDPNVDNGELAVAVFNKSPEIAPVWKDKARPACGPRSLRYGRTPYHSGRNAPGVKEYRQVYILGRLIAGGQS</sequence>
<dbReference type="AlphaFoldDB" id="A0A0D6Q5B8"/>
<accession>A0A0D6Q5B8</accession>
<comment type="caution">
    <text evidence="1">The sequence shown here is derived from an EMBL/GenBank/DDBJ whole genome shotgun (WGS) entry which is preliminary data.</text>
</comment>
<proteinExistence type="predicted"/>
<dbReference type="Proteomes" id="UP000032683">
    <property type="component" value="Unassembled WGS sequence"/>
</dbReference>
<name>A0A0D6Q5B8_KOMXY</name>
<dbReference type="EMBL" id="BANJ01000008">
    <property type="protein sequence ID" value="GAN98644.1"/>
    <property type="molecule type" value="Genomic_DNA"/>
</dbReference>
<dbReference type="RefSeq" id="WP_148371064.1">
    <property type="nucleotide sequence ID" value="NZ_BANJ01000008.1"/>
</dbReference>